<dbReference type="PANTHER" id="PTHR45835:SF99">
    <property type="entry name" value="CHROMO DOMAIN-CONTAINING PROTEIN-RELATED"/>
    <property type="match status" value="1"/>
</dbReference>
<dbReference type="Gene3D" id="3.30.420.10">
    <property type="entry name" value="Ribonuclease H-like superfamily/Ribonuclease H"/>
    <property type="match status" value="1"/>
</dbReference>
<dbReference type="InterPro" id="IPR056924">
    <property type="entry name" value="SH3_Tf2-1"/>
</dbReference>
<dbReference type="Proteomes" id="UP000323597">
    <property type="component" value="Chromosome D12"/>
</dbReference>
<dbReference type="SUPFAM" id="SSF53098">
    <property type="entry name" value="Ribonuclease H-like"/>
    <property type="match status" value="1"/>
</dbReference>
<feature type="domain" description="Integrase catalytic" evidence="2">
    <location>
        <begin position="29"/>
        <end position="193"/>
    </location>
</feature>
<gene>
    <name evidence="3" type="ORF">E1A91_D12G105000v1</name>
</gene>
<dbReference type="GO" id="GO:0015074">
    <property type="term" value="P:DNA integration"/>
    <property type="evidence" value="ECO:0007669"/>
    <property type="project" value="InterPro"/>
</dbReference>
<dbReference type="InterPro" id="IPR001584">
    <property type="entry name" value="Integrase_cat-core"/>
</dbReference>
<dbReference type="GO" id="GO:0003676">
    <property type="term" value="F:nucleic acid binding"/>
    <property type="evidence" value="ECO:0007669"/>
    <property type="project" value="InterPro"/>
</dbReference>
<evidence type="ECO:0000313" key="4">
    <source>
        <dbReference type="Proteomes" id="UP000323597"/>
    </source>
</evidence>
<sequence>MCKDVQQFVRECVVCQTMKASQLAPAGLLQSLPLPTQVFEELTMDFITGLPPSFGKTIIFVVVDRLSKYAHFLPLPSTFTSTKLAEVFLNGVVKLHGIPTKIISDRDPLFLSVFWDELTKLQGTTRALSSAYHPETDGQTEAVNKVLEMYLRCFVADIPNSWVKFLPWAEYWYNTSHHTSAGMSPFKALYGRDPPTIIRYIPGTAKLSALDHDLSNRDIILRQLKHNLLTAQNRQKNQADKHRRDISYAVGDWLFVKLQPYRQLSLRLHRNQKLSQRYFGPFKVLKRIGTVAYKLDLPPSSCIHPVFHVSVLKKCFGNPESQSIPLPLIDPNPSNLADKVHLAEGSNVMDLNPAPMPSTSSNEDPPGKPLGSNRPQREKRTPVVLRGYLVG</sequence>
<dbReference type="Pfam" id="PF24626">
    <property type="entry name" value="SH3_Tf2-1"/>
    <property type="match status" value="1"/>
</dbReference>
<proteinExistence type="predicted"/>
<reference evidence="3 4" key="1">
    <citation type="submission" date="2019-07" db="EMBL/GenBank/DDBJ databases">
        <title>WGS assembly of Gossypium mustelinum.</title>
        <authorList>
            <person name="Chen Z.J."/>
            <person name="Sreedasyam A."/>
            <person name="Ando A."/>
            <person name="Song Q."/>
            <person name="De L."/>
            <person name="Hulse-Kemp A."/>
            <person name="Ding M."/>
            <person name="Ye W."/>
            <person name="Kirkbride R."/>
            <person name="Jenkins J."/>
            <person name="Plott C."/>
            <person name="Lovell J."/>
            <person name="Lin Y.-M."/>
            <person name="Vaughn R."/>
            <person name="Liu B."/>
            <person name="Li W."/>
            <person name="Simpson S."/>
            <person name="Scheffler B."/>
            <person name="Saski C."/>
            <person name="Grover C."/>
            <person name="Hu G."/>
            <person name="Conover J."/>
            <person name="Carlson J."/>
            <person name="Shu S."/>
            <person name="Boston L."/>
            <person name="Williams M."/>
            <person name="Peterson D."/>
            <person name="Mcgee K."/>
            <person name="Jones D."/>
            <person name="Wendel J."/>
            <person name="Stelly D."/>
            <person name="Grimwood J."/>
            <person name="Schmutz J."/>
        </authorList>
    </citation>
    <scope>NUCLEOTIDE SEQUENCE [LARGE SCALE GENOMIC DNA]</scope>
    <source>
        <strain evidence="3">1408120.09</strain>
    </source>
</reference>
<name>A0A5D2SD64_GOSMU</name>
<dbReference type="AlphaFoldDB" id="A0A5D2SD64"/>
<evidence type="ECO:0000256" key="1">
    <source>
        <dbReference type="SAM" id="MobiDB-lite"/>
    </source>
</evidence>
<dbReference type="PROSITE" id="PS50994">
    <property type="entry name" value="INTEGRASE"/>
    <property type="match status" value="1"/>
</dbReference>
<dbReference type="EMBL" id="CM017660">
    <property type="protein sequence ID" value="TYI50500.1"/>
    <property type="molecule type" value="Genomic_DNA"/>
</dbReference>
<protein>
    <recommendedName>
        <fullName evidence="2">Integrase catalytic domain-containing protein</fullName>
    </recommendedName>
</protein>
<dbReference type="InterPro" id="IPR036397">
    <property type="entry name" value="RNaseH_sf"/>
</dbReference>
<feature type="region of interest" description="Disordered" evidence="1">
    <location>
        <begin position="348"/>
        <end position="384"/>
    </location>
</feature>
<keyword evidence="4" id="KW-1185">Reference proteome</keyword>
<organism evidence="3 4">
    <name type="scientific">Gossypium mustelinum</name>
    <name type="common">Cotton</name>
    <name type="synonym">Gossypium caicoense</name>
    <dbReference type="NCBI Taxonomy" id="34275"/>
    <lineage>
        <taxon>Eukaryota</taxon>
        <taxon>Viridiplantae</taxon>
        <taxon>Streptophyta</taxon>
        <taxon>Embryophyta</taxon>
        <taxon>Tracheophyta</taxon>
        <taxon>Spermatophyta</taxon>
        <taxon>Magnoliopsida</taxon>
        <taxon>eudicotyledons</taxon>
        <taxon>Gunneridae</taxon>
        <taxon>Pentapetalae</taxon>
        <taxon>rosids</taxon>
        <taxon>malvids</taxon>
        <taxon>Malvales</taxon>
        <taxon>Malvaceae</taxon>
        <taxon>Malvoideae</taxon>
        <taxon>Gossypium</taxon>
    </lineage>
</organism>
<dbReference type="PANTHER" id="PTHR45835">
    <property type="entry name" value="YALI0A06105P"/>
    <property type="match status" value="1"/>
</dbReference>
<evidence type="ECO:0000313" key="3">
    <source>
        <dbReference type="EMBL" id="TYI50500.1"/>
    </source>
</evidence>
<evidence type="ECO:0000259" key="2">
    <source>
        <dbReference type="PROSITE" id="PS50994"/>
    </source>
</evidence>
<accession>A0A5D2SD64</accession>
<dbReference type="InterPro" id="IPR012337">
    <property type="entry name" value="RNaseH-like_sf"/>
</dbReference>